<dbReference type="EMBL" id="SKBN01000009">
    <property type="protein sequence ID" value="TGJ87800.1"/>
    <property type="molecule type" value="Genomic_DNA"/>
</dbReference>
<protein>
    <submittedName>
        <fullName evidence="1">Uncharacterized protein</fullName>
    </submittedName>
</protein>
<dbReference type="OrthoDB" id="5350472at2759"/>
<comment type="caution">
    <text evidence="1">The sequence shown here is derived from an EMBL/GenBank/DDBJ whole genome shotgun (WGS) entry which is preliminary data.</text>
</comment>
<evidence type="ECO:0000313" key="2">
    <source>
        <dbReference type="Proteomes" id="UP000297716"/>
    </source>
</evidence>
<proteinExistence type="predicted"/>
<evidence type="ECO:0000313" key="1">
    <source>
        <dbReference type="EMBL" id="TGJ87800.1"/>
    </source>
</evidence>
<organism evidence="1 2">
    <name type="scientific">Xylaria hypoxylon</name>
    <dbReference type="NCBI Taxonomy" id="37992"/>
    <lineage>
        <taxon>Eukaryota</taxon>
        <taxon>Fungi</taxon>
        <taxon>Dikarya</taxon>
        <taxon>Ascomycota</taxon>
        <taxon>Pezizomycotina</taxon>
        <taxon>Sordariomycetes</taxon>
        <taxon>Xylariomycetidae</taxon>
        <taxon>Xylariales</taxon>
        <taxon>Xylariaceae</taxon>
        <taxon>Xylaria</taxon>
    </lineage>
</organism>
<reference evidence="1 2" key="1">
    <citation type="submission" date="2019-03" db="EMBL/GenBank/DDBJ databases">
        <title>Draft genome sequence of Xylaria hypoxylon DSM 108379, a ubiquitous saprotrophic-parasitic fungi on hardwood.</title>
        <authorList>
            <person name="Buettner E."/>
            <person name="Leonhardt S."/>
            <person name="Gebauer A.M."/>
            <person name="Liers C."/>
            <person name="Hofrichter M."/>
            <person name="Kellner H."/>
        </authorList>
    </citation>
    <scope>NUCLEOTIDE SEQUENCE [LARGE SCALE GENOMIC DNA]</scope>
    <source>
        <strain evidence="1 2">DSM 108379</strain>
    </source>
</reference>
<name>A0A4Z0Z7R5_9PEZI</name>
<keyword evidence="2" id="KW-1185">Reference proteome</keyword>
<dbReference type="Proteomes" id="UP000297716">
    <property type="component" value="Unassembled WGS sequence"/>
</dbReference>
<sequence>MSNDPTFLEAFGEPGFFRTAFGYDLTQIKAWLQACCTGGKGGSRTTDLKVQALLKQVYEMLSLLIVPDGAEFLKPEPKSHFFRTTNSDWLDKGKNSDREETLSIFNLCKWELEGKPFLGVFEQAADASWWHPCDLLGLFLSILGPAPPGASKENYFIPLTAVYGQWCTHLAGKSQNTDKVGTGWLPAVFQATWRQWRPDGSKLSDRIDFFLGSSLALDDYKEEETGQWKSKVQRARFDMFYNSLRIKLFKQTDFDSKLSPVQYTRNRLGGQTFGNCGETYPLLVSIKRYDHCALCPPQLLHFVNGALVSPCLNCQQLITYSGALRDNFHMKTGDNWGPKTAQQKAEEMAEATTTTEEPVMGETIQPSAVDSPPEGWSTNADDIDTDFYWGTDGDGKAAAAKVGLANPTPQMIVDRYNGSDACVFTTPDNKVYLWNMITQEVYEFTKPTALNDILAQLRLPSGKGSVELKLLKDAP</sequence>
<gene>
    <name evidence="1" type="ORF">E0Z10_g929</name>
</gene>
<dbReference type="AlphaFoldDB" id="A0A4Z0Z7R5"/>
<accession>A0A4Z0Z7R5</accession>